<dbReference type="EnsemblPlants" id="Pp3c22_21490V3.2">
    <property type="protein sequence ID" value="Pp3c22_21490V3.2"/>
    <property type="gene ID" value="Pp3c22_21490"/>
</dbReference>
<dbReference type="Gramene" id="Pp3c22_21490V3.2">
    <property type="protein sequence ID" value="Pp3c22_21490V3.2"/>
    <property type="gene ID" value="Pp3c22_21490"/>
</dbReference>
<accession>A0A7I4CHA8</accession>
<comment type="subcellular location">
    <subcellularLocation>
        <location evidence="1">Membrane</location>
        <topology evidence="1">Multi-pass membrane protein</topology>
    </subcellularLocation>
</comment>
<name>A0A7I4CHA8_PHYPA</name>
<feature type="transmembrane region" description="Helical" evidence="5">
    <location>
        <begin position="341"/>
        <end position="360"/>
    </location>
</feature>
<feature type="signal peptide" evidence="6">
    <location>
        <begin position="1"/>
        <end position="23"/>
    </location>
</feature>
<feature type="transmembrane region" description="Helical" evidence="5">
    <location>
        <begin position="47"/>
        <end position="67"/>
    </location>
</feature>
<feature type="transmembrane region" description="Helical" evidence="5">
    <location>
        <begin position="120"/>
        <end position="141"/>
    </location>
</feature>
<keyword evidence="4 5" id="KW-0472">Membrane</keyword>
<dbReference type="PANTHER" id="PTHR11040">
    <property type="entry name" value="ZINC/IRON TRANSPORTER"/>
    <property type="match status" value="1"/>
</dbReference>
<keyword evidence="2 5" id="KW-0812">Transmembrane</keyword>
<reference evidence="7 8" key="2">
    <citation type="journal article" date="2018" name="Plant J.">
        <title>The Physcomitrella patens chromosome-scale assembly reveals moss genome structure and evolution.</title>
        <authorList>
            <person name="Lang D."/>
            <person name="Ullrich K.K."/>
            <person name="Murat F."/>
            <person name="Fuchs J."/>
            <person name="Jenkins J."/>
            <person name="Haas F.B."/>
            <person name="Piednoel M."/>
            <person name="Gundlach H."/>
            <person name="Van Bel M."/>
            <person name="Meyberg R."/>
            <person name="Vives C."/>
            <person name="Morata J."/>
            <person name="Symeonidi A."/>
            <person name="Hiss M."/>
            <person name="Muchero W."/>
            <person name="Kamisugi Y."/>
            <person name="Saleh O."/>
            <person name="Blanc G."/>
            <person name="Decker E.L."/>
            <person name="van Gessel N."/>
            <person name="Grimwood J."/>
            <person name="Hayes R.D."/>
            <person name="Graham S.W."/>
            <person name="Gunter L.E."/>
            <person name="McDaniel S.F."/>
            <person name="Hoernstein S.N.W."/>
            <person name="Larsson A."/>
            <person name="Li F.W."/>
            <person name="Perroud P.F."/>
            <person name="Phillips J."/>
            <person name="Ranjan P."/>
            <person name="Rokshar D.S."/>
            <person name="Rothfels C.J."/>
            <person name="Schneider L."/>
            <person name="Shu S."/>
            <person name="Stevenson D.W."/>
            <person name="Thummler F."/>
            <person name="Tillich M."/>
            <person name="Villarreal Aguilar J.C."/>
            <person name="Widiez T."/>
            <person name="Wong G.K."/>
            <person name="Wymore A."/>
            <person name="Zhang Y."/>
            <person name="Zimmer A.D."/>
            <person name="Quatrano R.S."/>
            <person name="Mayer K.F.X."/>
            <person name="Goodstein D."/>
            <person name="Casacuberta J.M."/>
            <person name="Vandepoele K."/>
            <person name="Reski R."/>
            <person name="Cuming A.C."/>
            <person name="Tuskan G.A."/>
            <person name="Maumus F."/>
            <person name="Salse J."/>
            <person name="Schmutz J."/>
            <person name="Rensing S.A."/>
        </authorList>
    </citation>
    <scope>NUCLEOTIDE SEQUENCE [LARGE SCALE GENOMIC DNA]</scope>
    <source>
        <strain evidence="7 8">cv. Gransden 2004</strain>
    </source>
</reference>
<feature type="transmembrane region" description="Helical" evidence="5">
    <location>
        <begin position="303"/>
        <end position="321"/>
    </location>
</feature>
<proteinExistence type="predicted"/>
<feature type="transmembrane region" description="Helical" evidence="5">
    <location>
        <begin position="240"/>
        <end position="260"/>
    </location>
</feature>
<evidence type="ECO:0000313" key="8">
    <source>
        <dbReference type="Proteomes" id="UP000006727"/>
    </source>
</evidence>
<feature type="transmembrane region" description="Helical" evidence="5">
    <location>
        <begin position="272"/>
        <end position="291"/>
    </location>
</feature>
<dbReference type="GO" id="GO:0046873">
    <property type="term" value="F:metal ion transmembrane transporter activity"/>
    <property type="evidence" value="ECO:0007669"/>
    <property type="project" value="InterPro"/>
</dbReference>
<dbReference type="Proteomes" id="UP000006727">
    <property type="component" value="Chromosome 22"/>
</dbReference>
<evidence type="ECO:0000313" key="7">
    <source>
        <dbReference type="EnsemblPlants" id="Pp3c22_21490V3.2"/>
    </source>
</evidence>
<evidence type="ECO:0000256" key="4">
    <source>
        <dbReference type="ARBA" id="ARBA00023136"/>
    </source>
</evidence>
<evidence type="ECO:0000256" key="2">
    <source>
        <dbReference type="ARBA" id="ARBA00022692"/>
    </source>
</evidence>
<dbReference type="AlphaFoldDB" id="A0A7I4CHA8"/>
<keyword evidence="3 5" id="KW-1133">Transmembrane helix</keyword>
<keyword evidence="8" id="KW-1185">Reference proteome</keyword>
<dbReference type="EMBL" id="ABEU02000022">
    <property type="status" value="NOT_ANNOTATED_CDS"/>
    <property type="molecule type" value="Genomic_DNA"/>
</dbReference>
<evidence type="ECO:0000256" key="1">
    <source>
        <dbReference type="ARBA" id="ARBA00004141"/>
    </source>
</evidence>
<gene>
    <name evidence="7" type="primary">LOC112275214</name>
</gene>
<feature type="chain" id="PRO_5029613445" description="ZIP family transporter" evidence="6">
    <location>
        <begin position="24"/>
        <end position="362"/>
    </location>
</feature>
<keyword evidence="6" id="KW-0732">Signal</keyword>
<dbReference type="PANTHER" id="PTHR11040:SF140">
    <property type="entry name" value="ZRT (ZRT), IRT- (IRT-) LIKE PROTEIN TRANSPORTER"/>
    <property type="match status" value="1"/>
</dbReference>
<evidence type="ECO:0000256" key="3">
    <source>
        <dbReference type="ARBA" id="ARBA00022989"/>
    </source>
</evidence>
<evidence type="ECO:0000256" key="5">
    <source>
        <dbReference type="SAM" id="Phobius"/>
    </source>
</evidence>
<protein>
    <recommendedName>
        <fullName evidence="9">ZIP family transporter</fullName>
    </recommendedName>
</protein>
<reference evidence="7 8" key="1">
    <citation type="journal article" date="2008" name="Science">
        <title>The Physcomitrella genome reveals evolutionary insights into the conquest of land by plants.</title>
        <authorList>
            <person name="Rensing S."/>
            <person name="Lang D."/>
            <person name="Zimmer A."/>
            <person name="Terry A."/>
            <person name="Salamov A."/>
            <person name="Shapiro H."/>
            <person name="Nishiyama T."/>
            <person name="Perroud P.-F."/>
            <person name="Lindquist E."/>
            <person name="Kamisugi Y."/>
            <person name="Tanahashi T."/>
            <person name="Sakakibara K."/>
            <person name="Fujita T."/>
            <person name="Oishi K."/>
            <person name="Shin-I T."/>
            <person name="Kuroki Y."/>
            <person name="Toyoda A."/>
            <person name="Suzuki Y."/>
            <person name="Hashimoto A."/>
            <person name="Yamaguchi K."/>
            <person name="Sugano A."/>
            <person name="Kohara Y."/>
            <person name="Fujiyama A."/>
            <person name="Anterola A."/>
            <person name="Aoki S."/>
            <person name="Ashton N."/>
            <person name="Barbazuk W.B."/>
            <person name="Barker E."/>
            <person name="Bennetzen J."/>
            <person name="Bezanilla M."/>
            <person name="Blankenship R."/>
            <person name="Cho S.H."/>
            <person name="Dutcher S."/>
            <person name="Estelle M."/>
            <person name="Fawcett J.A."/>
            <person name="Gundlach H."/>
            <person name="Hanada K."/>
            <person name="Heyl A."/>
            <person name="Hicks K.A."/>
            <person name="Hugh J."/>
            <person name="Lohr M."/>
            <person name="Mayer K."/>
            <person name="Melkozernov A."/>
            <person name="Murata T."/>
            <person name="Nelson D."/>
            <person name="Pils B."/>
            <person name="Prigge M."/>
            <person name="Reiss B."/>
            <person name="Renner T."/>
            <person name="Rombauts S."/>
            <person name="Rushton P."/>
            <person name="Sanderfoot A."/>
            <person name="Schween G."/>
            <person name="Shiu S.-H."/>
            <person name="Stueber K."/>
            <person name="Theodoulou F.L."/>
            <person name="Tu H."/>
            <person name="Van de Peer Y."/>
            <person name="Verrier P.J."/>
            <person name="Waters E."/>
            <person name="Wood A."/>
            <person name="Yang L."/>
            <person name="Cove D."/>
            <person name="Cuming A."/>
            <person name="Hasebe M."/>
            <person name="Lucas S."/>
            <person name="Mishler D.B."/>
            <person name="Reski R."/>
            <person name="Grigoriev I."/>
            <person name="Quatrano R.S."/>
            <person name="Boore J.L."/>
        </authorList>
    </citation>
    <scope>NUCLEOTIDE SEQUENCE [LARGE SCALE GENOMIC DNA]</scope>
    <source>
        <strain evidence="7 8">cv. Gransden 2004</strain>
    </source>
</reference>
<organism evidence="7 8">
    <name type="scientific">Physcomitrium patens</name>
    <name type="common">Spreading-leaved earth moss</name>
    <name type="synonym">Physcomitrella patens</name>
    <dbReference type="NCBI Taxonomy" id="3218"/>
    <lineage>
        <taxon>Eukaryota</taxon>
        <taxon>Viridiplantae</taxon>
        <taxon>Streptophyta</taxon>
        <taxon>Embryophyta</taxon>
        <taxon>Bryophyta</taxon>
        <taxon>Bryophytina</taxon>
        <taxon>Bryopsida</taxon>
        <taxon>Funariidae</taxon>
        <taxon>Funariales</taxon>
        <taxon>Funariaceae</taxon>
        <taxon>Physcomitrium</taxon>
    </lineage>
</organism>
<dbReference type="InterPro" id="IPR003689">
    <property type="entry name" value="ZIP"/>
</dbReference>
<evidence type="ECO:0000256" key="6">
    <source>
        <dbReference type="SAM" id="SignalP"/>
    </source>
</evidence>
<feature type="transmembrane region" description="Helical" evidence="5">
    <location>
        <begin position="210"/>
        <end position="228"/>
    </location>
</feature>
<dbReference type="Pfam" id="PF02535">
    <property type="entry name" value="Zip"/>
    <property type="match status" value="1"/>
</dbReference>
<evidence type="ECO:0008006" key="9">
    <source>
        <dbReference type="Google" id="ProtNLM"/>
    </source>
</evidence>
<feature type="transmembrane region" description="Helical" evidence="5">
    <location>
        <begin position="79"/>
        <end position="100"/>
    </location>
</feature>
<dbReference type="GO" id="GO:0016020">
    <property type="term" value="C:membrane"/>
    <property type="evidence" value="ECO:0007669"/>
    <property type="project" value="UniProtKB-SubCell"/>
</dbReference>
<reference evidence="7" key="3">
    <citation type="submission" date="2020-12" db="UniProtKB">
        <authorList>
            <consortium name="EnsemblPlants"/>
        </authorList>
    </citation>
    <scope>IDENTIFICATION</scope>
</reference>
<sequence>MGKSVPLPLLPVILASLVQVAAASHGASSYQDYLVDKVLPPNLHVKSLIFVKACCLIIVFWSTFFAAISPYFLRWNSSFLVLGTQYSGGVFLSTALIHFLSDSHNGFQNLTTNDYAFAELLASLGYLITMFGDLVIQWVSLRDPNSHAPASVDEVKVEEKIAKGMSRRGCTCATEGKCDCKCAAKEMSSTFPDVPVVKVTLMHRTSFGDALILILALCFHSVFEGIAIGVAETKQDAWKVLWTISLHKVFAALAMGVALLRMLPNRPLVSCFSYALVFAISTPIGVAIGIIIDATTQGVTADWVYAISMGMASGVFIYVAINHLLAKGDVSPPKNCLNEPFHKFTAVTLGAATIAVVMIWDN</sequence>